<reference evidence="1 2" key="1">
    <citation type="journal article" date="2018" name="Front. Microbiol.">
        <title>Genome-Wide Analysis of Corynespora cassiicola Leaf Fall Disease Putative Effectors.</title>
        <authorList>
            <person name="Lopez D."/>
            <person name="Ribeiro S."/>
            <person name="Label P."/>
            <person name="Fumanal B."/>
            <person name="Venisse J.S."/>
            <person name="Kohler A."/>
            <person name="de Oliveira R.R."/>
            <person name="Labutti K."/>
            <person name="Lipzen A."/>
            <person name="Lail K."/>
            <person name="Bauer D."/>
            <person name="Ohm R.A."/>
            <person name="Barry K.W."/>
            <person name="Spatafora J."/>
            <person name="Grigoriev I.V."/>
            <person name="Martin F.M."/>
            <person name="Pujade-Renaud V."/>
        </authorList>
    </citation>
    <scope>NUCLEOTIDE SEQUENCE [LARGE SCALE GENOMIC DNA]</scope>
    <source>
        <strain evidence="1 2">Philippines</strain>
    </source>
</reference>
<sequence>MNSKQRPSYTEQFGYSEEARLEAFKAAWQEYLDQTLIPPNGLSSHDPEIPQLATIRNDTMEWIPSDVVEHTPEVLIHQSISIPLGLYSPFASGQLPAASELNVSTNLWGLDQGFSGDYVQHSADTGVERGTQDLMEIGDNDVAFGYTGGLYEHVEAGGFSSWELQWFSLSD</sequence>
<keyword evidence="2" id="KW-1185">Reference proteome</keyword>
<accession>A0A2T2NCI8</accession>
<proteinExistence type="predicted"/>
<name>A0A2T2NCI8_CORCC</name>
<gene>
    <name evidence="1" type="ORF">BS50DRAFT_576937</name>
</gene>
<organism evidence="1 2">
    <name type="scientific">Corynespora cassiicola Philippines</name>
    <dbReference type="NCBI Taxonomy" id="1448308"/>
    <lineage>
        <taxon>Eukaryota</taxon>
        <taxon>Fungi</taxon>
        <taxon>Dikarya</taxon>
        <taxon>Ascomycota</taxon>
        <taxon>Pezizomycotina</taxon>
        <taxon>Dothideomycetes</taxon>
        <taxon>Pleosporomycetidae</taxon>
        <taxon>Pleosporales</taxon>
        <taxon>Corynesporascaceae</taxon>
        <taxon>Corynespora</taxon>
    </lineage>
</organism>
<evidence type="ECO:0000313" key="1">
    <source>
        <dbReference type="EMBL" id="PSN63137.1"/>
    </source>
</evidence>
<dbReference type="AlphaFoldDB" id="A0A2T2NCI8"/>
<protein>
    <submittedName>
        <fullName evidence="1">Uncharacterized protein</fullName>
    </submittedName>
</protein>
<dbReference type="Proteomes" id="UP000240883">
    <property type="component" value="Unassembled WGS sequence"/>
</dbReference>
<dbReference type="EMBL" id="KZ678140">
    <property type="protein sequence ID" value="PSN63137.1"/>
    <property type="molecule type" value="Genomic_DNA"/>
</dbReference>
<evidence type="ECO:0000313" key="2">
    <source>
        <dbReference type="Proteomes" id="UP000240883"/>
    </source>
</evidence>